<protein>
    <submittedName>
        <fullName evidence="2">Uncharacterized protein</fullName>
    </submittedName>
</protein>
<organism evidence="2 3">
    <name type="scientific">Macaca mulatta</name>
    <name type="common">Rhesus macaque</name>
    <dbReference type="NCBI Taxonomy" id="9544"/>
    <lineage>
        <taxon>Eukaryota</taxon>
        <taxon>Metazoa</taxon>
        <taxon>Chordata</taxon>
        <taxon>Craniata</taxon>
        <taxon>Vertebrata</taxon>
        <taxon>Euteleostomi</taxon>
        <taxon>Mammalia</taxon>
        <taxon>Eutheria</taxon>
        <taxon>Euarchontoglires</taxon>
        <taxon>Primates</taxon>
        <taxon>Haplorrhini</taxon>
        <taxon>Catarrhini</taxon>
        <taxon>Cercopithecidae</taxon>
        <taxon>Cercopithecinae</taxon>
        <taxon>Macaca</taxon>
    </lineage>
</organism>
<feature type="compositionally biased region" description="Basic and acidic residues" evidence="1">
    <location>
        <begin position="49"/>
        <end position="62"/>
    </location>
</feature>
<reference evidence="2" key="3">
    <citation type="submission" date="2019-01" db="EMBL/GenBank/DDBJ databases">
        <authorList>
            <person name="Graves T."/>
            <person name="Eichler E.E."/>
            <person name="Wilson R.K."/>
        </authorList>
    </citation>
    <scope>NUCLEOTIDE SEQUENCE [LARGE SCALE GENOMIC DNA]</scope>
    <source>
        <strain evidence="2">17573</strain>
    </source>
</reference>
<dbReference type="Proteomes" id="UP000006718">
    <property type="component" value="Chromosome X"/>
</dbReference>
<reference evidence="3" key="1">
    <citation type="journal article" date="2007" name="Science">
        <title>Evolutionary and biomedical insights from the rhesus macaque genome.</title>
        <authorList>
            <person name="Gibbs R.A."/>
            <person name="Rogers J."/>
            <person name="Katze M.G."/>
            <person name="Bumgarner R."/>
            <person name="Weinstock G.M."/>
            <person name="Mardis E.R."/>
            <person name="Remington K.A."/>
            <person name="Strausberg R.L."/>
            <person name="Venter J.C."/>
            <person name="Wilson R.K."/>
            <person name="Batzer M.A."/>
            <person name="Bustamante C.D."/>
            <person name="Eichler E.E."/>
            <person name="Hahn M.W."/>
            <person name="Hardison R.C."/>
            <person name="Makova K.D."/>
            <person name="Miller W."/>
            <person name="Milosavljevic A."/>
            <person name="Palermo R.E."/>
            <person name="Siepel A."/>
            <person name="Sikela J.M."/>
            <person name="Attaway T."/>
            <person name="Bell S."/>
            <person name="Bernard K.E."/>
            <person name="Buhay C.J."/>
            <person name="Chandrabose M.N."/>
            <person name="Dao M."/>
            <person name="Davis C."/>
            <person name="Delehaunty K.D."/>
            <person name="Ding Y."/>
            <person name="Dinh H.H."/>
            <person name="Dugan-Rocha S."/>
            <person name="Fulton L.A."/>
            <person name="Gabisi R.A."/>
            <person name="Garner T.T."/>
            <person name="Godfrey J."/>
            <person name="Hawes A.C."/>
            <person name="Hernandez J."/>
            <person name="Hines S."/>
            <person name="Holder M."/>
            <person name="Hume J."/>
            <person name="Jhangiani S.N."/>
            <person name="Joshi V."/>
            <person name="Khan Z.M."/>
            <person name="Kirkness E.F."/>
            <person name="Cree A."/>
            <person name="Fowler R.G."/>
            <person name="Lee S."/>
            <person name="Lewis L.R."/>
            <person name="Li Z."/>
            <person name="Liu Y.-S."/>
            <person name="Moore S.M."/>
            <person name="Muzny D."/>
            <person name="Nazareth L.V."/>
            <person name="Ngo D.N."/>
            <person name="Okwuonu G.O."/>
            <person name="Pai G."/>
            <person name="Parker D."/>
            <person name="Paul H.A."/>
            <person name="Pfannkoch C."/>
            <person name="Pohl C.S."/>
            <person name="Rogers Y.-H.C."/>
            <person name="Ruiz S.J."/>
            <person name="Sabo A."/>
            <person name="Santibanez J."/>
            <person name="Schneider B.W."/>
            <person name="Smith S.M."/>
            <person name="Sodergren E."/>
            <person name="Svatek A.F."/>
            <person name="Utterback T.R."/>
            <person name="Vattathil S."/>
            <person name="Warren W."/>
            <person name="White C.S."/>
            <person name="Chinwalla A.T."/>
            <person name="Feng Y."/>
            <person name="Halpern A.L."/>
            <person name="Hillier L.W."/>
            <person name="Huang X."/>
            <person name="Minx P."/>
            <person name="Nelson J.O."/>
            <person name="Pepin K.H."/>
            <person name="Qin X."/>
            <person name="Sutton G.G."/>
            <person name="Venter E."/>
            <person name="Walenz B.P."/>
            <person name="Wallis J.W."/>
            <person name="Worley K.C."/>
            <person name="Yang S.-P."/>
            <person name="Jones S.M."/>
            <person name="Marra M.A."/>
            <person name="Rocchi M."/>
            <person name="Schein J.E."/>
            <person name="Baertsch R."/>
            <person name="Clarke L."/>
            <person name="Csuros M."/>
            <person name="Glasscock J."/>
            <person name="Harris R.A."/>
            <person name="Havlak P."/>
            <person name="Jackson A.R."/>
            <person name="Jiang H."/>
            <person name="Liu Y."/>
            <person name="Messina D.N."/>
            <person name="Shen Y."/>
            <person name="Song H.X.-Z."/>
            <person name="Wylie T."/>
            <person name="Zhang L."/>
            <person name="Birney E."/>
            <person name="Han K."/>
            <person name="Konkel M.K."/>
            <person name="Lee J."/>
            <person name="Smit A.F.A."/>
            <person name="Ullmer B."/>
            <person name="Wang H."/>
            <person name="Xing J."/>
            <person name="Burhans R."/>
            <person name="Cheng Z."/>
            <person name="Karro J.E."/>
            <person name="Ma J."/>
            <person name="Raney B."/>
            <person name="She X."/>
            <person name="Cox M.J."/>
            <person name="Demuth J.P."/>
            <person name="Dumas L.J."/>
            <person name="Han S.-G."/>
            <person name="Hopkins J."/>
            <person name="Karimpour-Fard A."/>
            <person name="Kim Y.H."/>
            <person name="Pollack J.R."/>
            <person name="Vinar T."/>
            <person name="Addo-Quaye C."/>
            <person name="Degenhardt J."/>
            <person name="Denby A."/>
            <person name="Hubisz M.J."/>
            <person name="Indap A."/>
            <person name="Kosiol C."/>
            <person name="Lahn B.T."/>
            <person name="Lawson H.A."/>
            <person name="Marklein A."/>
            <person name="Nielsen R."/>
            <person name="Vallender E.J."/>
            <person name="Clark A.G."/>
            <person name="Ferguson B."/>
            <person name="Hernandez R.D."/>
            <person name="Hirani K."/>
            <person name="Kehrer-Sawatzki H."/>
            <person name="Kolb J."/>
            <person name="Patil S."/>
            <person name="Pu L.-L."/>
            <person name="Ren Y."/>
            <person name="Smith D.G."/>
            <person name="Wheeler D.A."/>
            <person name="Schenck I."/>
            <person name="Ball E.V."/>
            <person name="Chen R."/>
            <person name="Cooper D.N."/>
            <person name="Giardine B."/>
            <person name="Hsu F."/>
            <person name="Kent W.J."/>
            <person name="Lesk A."/>
            <person name="Nelson D.L."/>
            <person name="O'brien W.E."/>
            <person name="Pruefer K."/>
            <person name="Stenson P.D."/>
            <person name="Wallace J.C."/>
            <person name="Ke H."/>
            <person name="Liu X.-M."/>
            <person name="Wang P."/>
            <person name="Xiang A.P."/>
            <person name="Yang F."/>
            <person name="Barber G.P."/>
            <person name="Haussler D."/>
            <person name="Karolchik D."/>
            <person name="Kern A.D."/>
            <person name="Kuhn R.M."/>
            <person name="Smith K.E."/>
            <person name="Zwieg A.S."/>
        </authorList>
    </citation>
    <scope>NUCLEOTIDE SEQUENCE [LARGE SCALE GENOMIC DNA]</scope>
    <source>
        <strain evidence="3">17573</strain>
    </source>
</reference>
<evidence type="ECO:0000313" key="2">
    <source>
        <dbReference type="Ensembl" id="ENSMMUP00000068177.1"/>
    </source>
</evidence>
<evidence type="ECO:0000313" key="3">
    <source>
        <dbReference type="Proteomes" id="UP000006718"/>
    </source>
</evidence>
<evidence type="ECO:0000256" key="1">
    <source>
        <dbReference type="SAM" id="MobiDB-lite"/>
    </source>
</evidence>
<feature type="compositionally biased region" description="Polar residues" evidence="1">
    <location>
        <begin position="28"/>
        <end position="45"/>
    </location>
</feature>
<feature type="compositionally biased region" description="Basic and acidic residues" evidence="1">
    <location>
        <begin position="9"/>
        <end position="25"/>
    </location>
</feature>
<keyword evidence="3" id="KW-1185">Reference proteome</keyword>
<dbReference type="Ensembl" id="ENSMMUT00000085375.1">
    <property type="protein sequence ID" value="ENSMMUP00000067994.1"/>
    <property type="gene ID" value="ENSMMUG00000064361.1"/>
</dbReference>
<dbReference type="VEuPathDB" id="HostDB:ENSMMUG00000064361"/>
<name>A0A5F7ZRB3_MACMU</name>
<dbReference type="Ensembl" id="ENSMMUT00000080804.1">
    <property type="protein sequence ID" value="ENSMMUP00000068177.1"/>
    <property type="gene ID" value="ENSMMUG00000064361.1"/>
</dbReference>
<sequence>MDTGQLQLSRERRPGAGQQARRELCGRTVTSQHGGEAQVSPSHSLLSPLDKRGGEAKTERWAGRGGRRAGKWTGIGGSGEVCRKEW</sequence>
<reference evidence="2" key="4">
    <citation type="submission" date="2025-05" db="UniProtKB">
        <authorList>
            <consortium name="Ensembl"/>
        </authorList>
    </citation>
    <scope>IDENTIFICATION</scope>
    <source>
        <strain evidence="2">17573</strain>
    </source>
</reference>
<feature type="region of interest" description="Disordered" evidence="1">
    <location>
        <begin position="1"/>
        <end position="73"/>
    </location>
</feature>
<reference evidence="2" key="2">
    <citation type="submission" date="2018-06" db="EMBL/GenBank/DDBJ databases">
        <authorList>
            <person name="Dutcher S."/>
            <person name="Fulton R."/>
            <person name="Lindsay T."/>
        </authorList>
    </citation>
    <scope>NUCLEOTIDE SEQUENCE [LARGE SCALE GENOMIC DNA]</scope>
    <source>
        <strain evidence="2">17573</strain>
    </source>
</reference>
<dbReference type="AlphaFoldDB" id="A0A5F7ZRB3"/>
<dbReference type="Bgee" id="ENSMMUG00000064361">
    <property type="expression patterns" value="Expressed in cortex of kidney and 2 other cell types or tissues"/>
</dbReference>
<accession>A0A5F7ZRB3</accession>
<proteinExistence type="predicted"/>